<feature type="compositionally biased region" description="Basic and acidic residues" evidence="1">
    <location>
        <begin position="1"/>
        <end position="25"/>
    </location>
</feature>
<comment type="caution">
    <text evidence="2">The sequence shown here is derived from an EMBL/GenBank/DDBJ whole genome shotgun (WGS) entry which is preliminary data.</text>
</comment>
<accession>A0ABR4B0G9</accession>
<keyword evidence="3" id="KW-1185">Reference proteome</keyword>
<gene>
    <name evidence="2" type="ORF">ABVK25_008262</name>
</gene>
<feature type="region of interest" description="Disordered" evidence="1">
    <location>
        <begin position="1"/>
        <end position="86"/>
    </location>
</feature>
<dbReference type="Proteomes" id="UP001590951">
    <property type="component" value="Unassembled WGS sequence"/>
</dbReference>
<protein>
    <submittedName>
        <fullName evidence="2">Uncharacterized protein</fullName>
    </submittedName>
</protein>
<evidence type="ECO:0000256" key="1">
    <source>
        <dbReference type="SAM" id="MobiDB-lite"/>
    </source>
</evidence>
<sequence length="125" mass="13866">MGAADRSIRSKKAPDHYSPEPDSIRAQRTTRKRKSSKSVSKTSKASKSTKNTPKTIAKSKSPPSPPQSQPQHRLNPSADPPSPELLHRLLPKSAGMVLSSRLGLGRRSIRRLRLGRCRRLVLLRT</sequence>
<proteinExistence type="predicted"/>
<dbReference type="EMBL" id="JBHFEH010000035">
    <property type="protein sequence ID" value="KAL2051395.1"/>
    <property type="molecule type" value="Genomic_DNA"/>
</dbReference>
<evidence type="ECO:0000313" key="2">
    <source>
        <dbReference type="EMBL" id="KAL2051395.1"/>
    </source>
</evidence>
<evidence type="ECO:0000313" key="3">
    <source>
        <dbReference type="Proteomes" id="UP001590951"/>
    </source>
</evidence>
<feature type="compositionally biased region" description="Low complexity" evidence="1">
    <location>
        <begin position="37"/>
        <end position="55"/>
    </location>
</feature>
<name>A0ABR4B0G9_9LECA</name>
<reference evidence="2 3" key="1">
    <citation type="submission" date="2024-09" db="EMBL/GenBank/DDBJ databases">
        <title>Rethinking Asexuality: The Enigmatic Case of Functional Sexual Genes in Lepraria (Stereocaulaceae).</title>
        <authorList>
            <person name="Doellman M."/>
            <person name="Sun Y."/>
            <person name="Barcenas-Pena A."/>
            <person name="Lumbsch H.T."/>
            <person name="Grewe F."/>
        </authorList>
    </citation>
    <scope>NUCLEOTIDE SEQUENCE [LARGE SCALE GENOMIC DNA]</scope>
    <source>
        <strain evidence="2 3">Grewe 0041</strain>
    </source>
</reference>
<organism evidence="2 3">
    <name type="scientific">Lepraria finkii</name>
    <dbReference type="NCBI Taxonomy" id="1340010"/>
    <lineage>
        <taxon>Eukaryota</taxon>
        <taxon>Fungi</taxon>
        <taxon>Dikarya</taxon>
        <taxon>Ascomycota</taxon>
        <taxon>Pezizomycotina</taxon>
        <taxon>Lecanoromycetes</taxon>
        <taxon>OSLEUM clade</taxon>
        <taxon>Lecanoromycetidae</taxon>
        <taxon>Lecanorales</taxon>
        <taxon>Lecanorineae</taxon>
        <taxon>Stereocaulaceae</taxon>
        <taxon>Lepraria</taxon>
    </lineage>
</organism>